<dbReference type="InterPro" id="IPR027618">
    <property type="entry name" value="Beta_prop_Msarc"/>
</dbReference>
<dbReference type="SUPFAM" id="SSF69304">
    <property type="entry name" value="Tricorn protease N-terminal domain"/>
    <property type="match status" value="1"/>
</dbReference>
<accession>B8GKI4</accession>
<name>B8GKI4_METPE</name>
<reference evidence="2 3" key="1">
    <citation type="journal article" date="2015" name="Genome Announc.">
        <title>Complete Genome Sequence of Methanosphaerula palustris E1-9CT, a Hydrogenotrophic Methanogen Isolated from a Minerotrophic Fen Peatland.</title>
        <authorList>
            <person name="Cadillo-Quiroz H."/>
            <person name="Browne P."/>
            <person name="Kyrpides N."/>
            <person name="Woyke T."/>
            <person name="Goodwin L."/>
            <person name="Detter C."/>
            <person name="Yavitt J.B."/>
            <person name="Zinder S.H."/>
        </authorList>
    </citation>
    <scope>NUCLEOTIDE SEQUENCE [LARGE SCALE GENOMIC DNA]</scope>
    <source>
        <strain evidence="3">ATCC BAA-1556 / DSM 19958 / E1-9c</strain>
    </source>
</reference>
<dbReference type="STRING" id="521011.Mpal_0494"/>
<protein>
    <submittedName>
        <fullName evidence="2">Periplasmic component of the Tol biopolymer transport system-like protein</fullName>
    </submittedName>
</protein>
<sequence precursor="true">MRWAFIVLPALVIALVAALVLVQSGTAADPLKINGIRLSSADSEPNYPTISGQYVVWEEDRGVDAQIWLYNLTTNSSRPLSPHLGNQFAPAISGDRVVWQDKRNGNWDIYLYNITTGVEAPVCTDPAKQVRPRISGDAIVWTDYRNGNPDIYRYDLGTQTEQPVCIDPATQ</sequence>
<dbReference type="OrthoDB" id="146042at2157"/>
<evidence type="ECO:0000313" key="2">
    <source>
        <dbReference type="EMBL" id="ACL15867.1"/>
    </source>
</evidence>
<dbReference type="NCBIfam" id="TIGR04275">
    <property type="entry name" value="beta_prop_Msarc"/>
    <property type="match status" value="3"/>
</dbReference>
<proteinExistence type="inferred from homology"/>
<comment type="similarity">
    <text evidence="1">Belongs to the TolB family.</text>
</comment>
<dbReference type="PANTHER" id="PTHR36842">
    <property type="entry name" value="PROTEIN TOLB HOMOLOG"/>
    <property type="match status" value="1"/>
</dbReference>
<dbReference type="KEGG" id="mpl:Mpal_0494"/>
<dbReference type="Pfam" id="PF07676">
    <property type="entry name" value="PD40"/>
    <property type="match status" value="2"/>
</dbReference>
<keyword evidence="3" id="KW-1185">Reference proteome</keyword>
<dbReference type="InterPro" id="IPR011659">
    <property type="entry name" value="WD40"/>
</dbReference>
<evidence type="ECO:0000256" key="1">
    <source>
        <dbReference type="ARBA" id="ARBA00009820"/>
    </source>
</evidence>
<dbReference type="Gene3D" id="2.120.10.30">
    <property type="entry name" value="TolB, C-terminal domain"/>
    <property type="match status" value="1"/>
</dbReference>
<dbReference type="eggNOG" id="arCOG02527">
    <property type="taxonomic scope" value="Archaea"/>
</dbReference>
<dbReference type="EMBL" id="CP001338">
    <property type="protein sequence ID" value="ACL15867.1"/>
    <property type="molecule type" value="Genomic_DNA"/>
</dbReference>
<dbReference type="PANTHER" id="PTHR36842:SF1">
    <property type="entry name" value="PROTEIN TOLB"/>
    <property type="match status" value="1"/>
</dbReference>
<dbReference type="HOGENOM" id="CLU_1559513_0_0_2"/>
<dbReference type="AlphaFoldDB" id="B8GKI4"/>
<dbReference type="InterPro" id="IPR011042">
    <property type="entry name" value="6-blade_b-propeller_TolB-like"/>
</dbReference>
<dbReference type="Proteomes" id="UP000002457">
    <property type="component" value="Chromosome"/>
</dbReference>
<organism evidence="2 3">
    <name type="scientific">Methanosphaerula palustris (strain ATCC BAA-1556 / DSM 19958 / E1-9c)</name>
    <dbReference type="NCBI Taxonomy" id="521011"/>
    <lineage>
        <taxon>Archaea</taxon>
        <taxon>Methanobacteriati</taxon>
        <taxon>Methanobacteriota</taxon>
        <taxon>Stenosarchaea group</taxon>
        <taxon>Methanomicrobia</taxon>
        <taxon>Methanomicrobiales</taxon>
        <taxon>Methanoregulaceae</taxon>
        <taxon>Methanosphaerula</taxon>
    </lineage>
</organism>
<gene>
    <name evidence="2" type="ordered locus">Mpal_0494</name>
</gene>
<evidence type="ECO:0000313" key="3">
    <source>
        <dbReference type="Proteomes" id="UP000002457"/>
    </source>
</evidence>